<feature type="region of interest" description="Disordered" evidence="1">
    <location>
        <begin position="74"/>
        <end position="101"/>
    </location>
</feature>
<organism evidence="2 3">
    <name type="scientific">Sphingobium yanoikuyae</name>
    <name type="common">Sphingomonas yanoikuyae</name>
    <dbReference type="NCBI Taxonomy" id="13690"/>
    <lineage>
        <taxon>Bacteria</taxon>
        <taxon>Pseudomonadati</taxon>
        <taxon>Pseudomonadota</taxon>
        <taxon>Alphaproteobacteria</taxon>
        <taxon>Sphingomonadales</taxon>
        <taxon>Sphingomonadaceae</taxon>
        <taxon>Sphingobium</taxon>
    </lineage>
</organism>
<evidence type="ECO:0000313" key="3">
    <source>
        <dbReference type="Proteomes" id="UP000515377"/>
    </source>
</evidence>
<proteinExistence type="predicted"/>
<dbReference type="Proteomes" id="UP000515377">
    <property type="component" value="Chromosome"/>
</dbReference>
<gene>
    <name evidence="2" type="ORF">H3V42_22780</name>
</gene>
<protein>
    <submittedName>
        <fullName evidence="2">Uncharacterized protein</fullName>
    </submittedName>
</protein>
<sequence length="101" mass="11651">MLKPLRYKRTDKLRSVVRACEGGIYRRIDENRQLLETLQDNVPQFMSENAWVERWLASQDDFLTQVADAARIPIEERLPAPRPWPGKTPGERRTSGKSSVG</sequence>
<name>A0A9X7YBR8_SPHYA</name>
<evidence type="ECO:0000313" key="2">
    <source>
        <dbReference type="EMBL" id="QNG44652.1"/>
    </source>
</evidence>
<dbReference type="EMBL" id="CP060122">
    <property type="protein sequence ID" value="QNG44652.1"/>
    <property type="molecule type" value="Genomic_DNA"/>
</dbReference>
<evidence type="ECO:0000256" key="1">
    <source>
        <dbReference type="SAM" id="MobiDB-lite"/>
    </source>
</evidence>
<accession>A0A9X7YBR8</accession>
<dbReference type="AlphaFoldDB" id="A0A9X7YBR8"/>
<reference evidence="2 3" key="1">
    <citation type="submission" date="2020-07" db="EMBL/GenBank/DDBJ databases">
        <title>Whole genome sequence of Sphingobium yanoikuyae A3.</title>
        <authorList>
            <person name="Han S.-S."/>
        </authorList>
    </citation>
    <scope>NUCLEOTIDE SEQUENCE [LARGE SCALE GENOMIC DNA]</scope>
    <source>
        <strain evidence="2 3">A3</strain>
    </source>
</reference>